<keyword evidence="4" id="KW-0418">Kinase</keyword>
<dbReference type="HOGENOM" id="CLU_074074_0_0_9"/>
<keyword evidence="2" id="KW-1133">Transmembrane helix</keyword>
<dbReference type="Gene3D" id="1.10.510.10">
    <property type="entry name" value="Transferase(Phosphotransferase) domain 1"/>
    <property type="match status" value="1"/>
</dbReference>
<feature type="binding site" evidence="1">
    <location>
        <position position="56"/>
    </location>
    <ligand>
        <name>ATP</name>
        <dbReference type="ChEBI" id="CHEBI:30616"/>
    </ligand>
</feature>
<feature type="transmembrane region" description="Helical" evidence="2">
    <location>
        <begin position="304"/>
        <end position="326"/>
    </location>
</feature>
<feature type="domain" description="Protein kinase" evidence="3">
    <location>
        <begin position="29"/>
        <end position="273"/>
    </location>
</feature>
<sequence length="330" mass="37873">MMRDSISKKSTCKLLPNQRIVGRWQKNPYRIIKELGYGATGTVYLAEGQSGLVALKIASDSMSITSEVNVMRQFSKVQGPSLGPSFYEADDYVCKEGVFPFYTMEYIKGEPFLPFLRDKGAEWLGILVVQLLGDLHHLHKAGWVFGDLKPENLLVTKKPFRVRWLDVGGMTKQGRGIKEYTEFFDRGYWGVGNRKAEPSYDLFSVCMLFLNRAYPSRFEKDNDVGPAKLLMKFKEKKLIAPYESIFRKGIEGKYHHAQEMKKDLVDLLQHTSFSVKGNARGNNSNNSLKKRGARNKKSRKEKRFIGFFETMFVASFLLIIYILYLFGQTM</sequence>
<keyword evidence="2" id="KW-0812">Transmembrane</keyword>
<dbReference type="Proteomes" id="UP000001401">
    <property type="component" value="Chromosome"/>
</dbReference>
<dbReference type="PANTHER" id="PTHR44167:SF18">
    <property type="entry name" value="PROTEIN KINASE DOMAIN-CONTAINING PROTEIN"/>
    <property type="match status" value="1"/>
</dbReference>
<gene>
    <name evidence="4" type="ordered locus">Bcell_0065</name>
</gene>
<dbReference type="PROSITE" id="PS50011">
    <property type="entry name" value="PROTEIN_KINASE_DOM"/>
    <property type="match status" value="1"/>
</dbReference>
<keyword evidence="4" id="KW-0808">Transferase</keyword>
<dbReference type="STRING" id="649639.Bcell_0065"/>
<dbReference type="PROSITE" id="PS00107">
    <property type="entry name" value="PROTEIN_KINASE_ATP"/>
    <property type="match status" value="1"/>
</dbReference>
<organism evidence="4 5">
    <name type="scientific">Evansella cellulosilytica (strain ATCC 21833 / DSM 2522 / FERM P-1141 / JCM 9156 / N-4)</name>
    <name type="common">Bacillus cellulosilyticus</name>
    <dbReference type="NCBI Taxonomy" id="649639"/>
    <lineage>
        <taxon>Bacteria</taxon>
        <taxon>Bacillati</taxon>
        <taxon>Bacillota</taxon>
        <taxon>Bacilli</taxon>
        <taxon>Bacillales</taxon>
        <taxon>Bacillaceae</taxon>
        <taxon>Evansella</taxon>
    </lineage>
</organism>
<dbReference type="InterPro" id="IPR000719">
    <property type="entry name" value="Prot_kinase_dom"/>
</dbReference>
<name>E6TSE2_EVAC2</name>
<keyword evidence="2" id="KW-0472">Membrane</keyword>
<dbReference type="InterPro" id="IPR011009">
    <property type="entry name" value="Kinase-like_dom_sf"/>
</dbReference>
<reference evidence="4" key="1">
    <citation type="submission" date="2010-12" db="EMBL/GenBank/DDBJ databases">
        <title>Complete sequence of Bacillus cellulosilyticus DSM 2522.</title>
        <authorList>
            <consortium name="US DOE Joint Genome Institute"/>
            <person name="Lucas S."/>
            <person name="Copeland A."/>
            <person name="Lapidus A."/>
            <person name="Cheng J.-F."/>
            <person name="Bruce D."/>
            <person name="Goodwin L."/>
            <person name="Pitluck S."/>
            <person name="Chertkov O."/>
            <person name="Detter J.C."/>
            <person name="Han C."/>
            <person name="Tapia R."/>
            <person name="Land M."/>
            <person name="Hauser L."/>
            <person name="Jeffries C."/>
            <person name="Kyrpides N."/>
            <person name="Ivanova N."/>
            <person name="Mikhailova N."/>
            <person name="Brumm P."/>
            <person name="Mead D."/>
            <person name="Woyke T."/>
        </authorList>
    </citation>
    <scope>NUCLEOTIDE SEQUENCE [LARGE SCALE GENOMIC DNA]</scope>
    <source>
        <strain evidence="4">DSM 2522</strain>
    </source>
</reference>
<dbReference type="OrthoDB" id="583109at2"/>
<dbReference type="GO" id="GO:0005737">
    <property type="term" value="C:cytoplasm"/>
    <property type="evidence" value="ECO:0007669"/>
    <property type="project" value="TreeGrafter"/>
</dbReference>
<dbReference type="SUPFAM" id="SSF56112">
    <property type="entry name" value="Protein kinase-like (PK-like)"/>
    <property type="match status" value="1"/>
</dbReference>
<keyword evidence="1" id="KW-0067">ATP-binding</keyword>
<dbReference type="Pfam" id="PF00069">
    <property type="entry name" value="Pkinase"/>
    <property type="match status" value="1"/>
</dbReference>
<accession>E6TSE2</accession>
<dbReference type="EMBL" id="CP002394">
    <property type="protein sequence ID" value="ADU28357.1"/>
    <property type="molecule type" value="Genomic_DNA"/>
</dbReference>
<keyword evidence="4" id="KW-0723">Serine/threonine-protein kinase</keyword>
<dbReference type="GO" id="GO:0004674">
    <property type="term" value="F:protein serine/threonine kinase activity"/>
    <property type="evidence" value="ECO:0007669"/>
    <property type="project" value="UniProtKB-KW"/>
</dbReference>
<keyword evidence="5" id="KW-1185">Reference proteome</keyword>
<dbReference type="eggNOG" id="COG0515">
    <property type="taxonomic scope" value="Bacteria"/>
</dbReference>
<dbReference type="InterPro" id="IPR017441">
    <property type="entry name" value="Protein_kinase_ATP_BS"/>
</dbReference>
<dbReference type="AlphaFoldDB" id="E6TSE2"/>
<dbReference type="PANTHER" id="PTHR44167">
    <property type="entry name" value="OVARIAN-SPECIFIC SERINE/THREONINE-PROTEIN KINASE LOK-RELATED"/>
    <property type="match status" value="1"/>
</dbReference>
<evidence type="ECO:0000256" key="2">
    <source>
        <dbReference type="SAM" id="Phobius"/>
    </source>
</evidence>
<protein>
    <submittedName>
        <fullName evidence="4">Serine/threonine protein kinase</fullName>
    </submittedName>
</protein>
<dbReference type="KEGG" id="bco:Bcell_0065"/>
<evidence type="ECO:0000259" key="3">
    <source>
        <dbReference type="PROSITE" id="PS50011"/>
    </source>
</evidence>
<dbReference type="SMART" id="SM00220">
    <property type="entry name" value="S_TKc"/>
    <property type="match status" value="1"/>
</dbReference>
<evidence type="ECO:0000313" key="4">
    <source>
        <dbReference type="EMBL" id="ADU28357.1"/>
    </source>
</evidence>
<proteinExistence type="predicted"/>
<evidence type="ECO:0000313" key="5">
    <source>
        <dbReference type="Proteomes" id="UP000001401"/>
    </source>
</evidence>
<evidence type="ECO:0000256" key="1">
    <source>
        <dbReference type="PROSITE-ProRule" id="PRU10141"/>
    </source>
</evidence>
<dbReference type="GO" id="GO:0005524">
    <property type="term" value="F:ATP binding"/>
    <property type="evidence" value="ECO:0007669"/>
    <property type="project" value="UniProtKB-UniRule"/>
</dbReference>
<keyword evidence="1" id="KW-0547">Nucleotide-binding</keyword>